<name>A0A8H5C618_9AGAR</name>
<dbReference type="InterPro" id="IPR033433">
    <property type="entry name" value="GtaA_N"/>
</dbReference>
<keyword evidence="6" id="KW-1185">Reference proteome</keyword>
<dbReference type="Gene3D" id="1.50.10.10">
    <property type="match status" value="1"/>
</dbReference>
<evidence type="ECO:0000313" key="6">
    <source>
        <dbReference type="Proteomes" id="UP000559256"/>
    </source>
</evidence>
<sequence>MTHDVGGLISLNVTFLSPVEPQDPVLQSLEFVYVYVDVQSKDGKAHSVQLYQDLSGEWTSSDDASPIKWTTTTSGNAVYHAAQKQQLQSMVTQNGMAEDVVLYHAALSGTGATYQTGGHHDVRSQFLNNGALTNSQDNAFRNINDNFPVFAFCKDLGTITSTGSSPVVWAVGMVRDRSINYPTEAGTQGMTSAWKSRWGSVDAAIQAFLSDSSAALARSIALDSKILNAASGISSQYADIVSLATRQMFGGLEVTVPATENDGSDIMMFLKDMGISERAQPVEVLYAAWPAIMYVNASWGSYLLEPLLTYEGSNLYQTNYSAPDLGPAYPSITGNSSPNTSRALEDSSSMLIMAYTHARLSGDGALIGKYYNLFKAWTDQLIPSTLTPNGFSTSDGQSSPNITNLALKGILGIKAMAEMSNAAGNSADAKKYQDQASTFISQWASFAGSSGHLTSTYGDTSSFGLMYNLYADKLMGTSLVPNNVYTQQTSFLANQASSAPAFGLQFDSHANNVAKSHWTMFAAGTMTDSATRDVLVSQVHTKATDEKNGGVFPSTYNANDGTTVAGSASAAVGGLYSLLALTLQAQTIQDASSSAGSGSGSSSSSSHTGAIVGAVVAVLAVAALAALGFFLWRRRARRGLPGVRRRKSANIGGLDPEHGNGLPEDYHNPGQIVMGEYNNASNTNLINGAASVHSFGNTESDTQQNGYPPMPQGAHIPRVPSSQSSSRARGLPPRSLRLHNGDSEDGHGATNRASTYSGSQSTFSTPQAPPLPSKHPITLSADTKEPSEDGAMLRTKGSISSRTTLSRSNTVVTQEATRELRDEVELLRREMAEMRSRTAYEPPPEYQ</sequence>
<feature type="transmembrane region" description="Helical" evidence="2">
    <location>
        <begin position="610"/>
        <end position="632"/>
    </location>
</feature>
<dbReference type="InterPro" id="IPR052743">
    <property type="entry name" value="Glutaminase_GtaA"/>
</dbReference>
<dbReference type="Proteomes" id="UP000559256">
    <property type="component" value="Unassembled WGS sequence"/>
</dbReference>
<keyword evidence="2" id="KW-0472">Membrane</keyword>
<keyword evidence="2" id="KW-1133">Transmembrane helix</keyword>
<evidence type="ECO:0008006" key="7">
    <source>
        <dbReference type="Google" id="ProtNLM"/>
    </source>
</evidence>
<dbReference type="AlphaFoldDB" id="A0A8H5C618"/>
<gene>
    <name evidence="5" type="ORF">D9758_014770</name>
</gene>
<dbReference type="PANTHER" id="PTHR31987:SF14">
    <property type="entry name" value="PUTATIVE (AFU_ORTHOLOGUE AFUA_6G09910)-RELATED"/>
    <property type="match status" value="1"/>
</dbReference>
<comment type="caution">
    <text evidence="5">The sequence shown here is derived from an EMBL/GenBank/DDBJ whole genome shotgun (WGS) entry which is preliminary data.</text>
</comment>
<feature type="domain" description="Glutaminase A central" evidence="3">
    <location>
        <begin position="234"/>
        <end position="579"/>
    </location>
</feature>
<reference evidence="5 6" key="1">
    <citation type="journal article" date="2020" name="ISME J.">
        <title>Uncovering the hidden diversity of litter-decomposition mechanisms in mushroom-forming fungi.</title>
        <authorList>
            <person name="Floudas D."/>
            <person name="Bentzer J."/>
            <person name="Ahren D."/>
            <person name="Johansson T."/>
            <person name="Persson P."/>
            <person name="Tunlid A."/>
        </authorList>
    </citation>
    <scope>NUCLEOTIDE SEQUENCE [LARGE SCALE GENOMIC DNA]</scope>
    <source>
        <strain evidence="5 6">CBS 291.85</strain>
    </source>
</reference>
<dbReference type="PANTHER" id="PTHR31987">
    <property type="entry name" value="GLUTAMINASE A-RELATED"/>
    <property type="match status" value="1"/>
</dbReference>
<feature type="compositionally biased region" description="Polar residues" evidence="1">
    <location>
        <begin position="751"/>
        <end position="766"/>
    </location>
</feature>
<dbReference type="GO" id="GO:0005975">
    <property type="term" value="P:carbohydrate metabolic process"/>
    <property type="evidence" value="ECO:0007669"/>
    <property type="project" value="InterPro"/>
</dbReference>
<evidence type="ECO:0000256" key="2">
    <source>
        <dbReference type="SAM" id="Phobius"/>
    </source>
</evidence>
<dbReference type="OrthoDB" id="3918848at2759"/>
<evidence type="ECO:0000259" key="4">
    <source>
        <dbReference type="Pfam" id="PF17168"/>
    </source>
</evidence>
<feature type="domain" description="Glutaminase A N-terminal" evidence="4">
    <location>
        <begin position="2"/>
        <end position="227"/>
    </location>
</feature>
<feature type="region of interest" description="Disordered" evidence="1">
    <location>
        <begin position="693"/>
        <end position="817"/>
    </location>
</feature>
<feature type="region of interest" description="Disordered" evidence="1">
    <location>
        <begin position="642"/>
        <end position="670"/>
    </location>
</feature>
<proteinExistence type="predicted"/>
<accession>A0A8H5C618</accession>
<dbReference type="InterPro" id="IPR032514">
    <property type="entry name" value="GtaA_central"/>
</dbReference>
<dbReference type="InterPro" id="IPR012341">
    <property type="entry name" value="6hp_glycosidase-like_sf"/>
</dbReference>
<protein>
    <recommendedName>
        <fullName evidence="7">DUF1793-domain-containing protein</fullName>
    </recommendedName>
</protein>
<feature type="compositionally biased region" description="Polar residues" evidence="1">
    <location>
        <begin position="694"/>
        <end position="706"/>
    </location>
</feature>
<feature type="compositionally biased region" description="Polar residues" evidence="1">
    <location>
        <begin position="797"/>
        <end position="815"/>
    </location>
</feature>
<organism evidence="5 6">
    <name type="scientific">Tetrapyrgos nigripes</name>
    <dbReference type="NCBI Taxonomy" id="182062"/>
    <lineage>
        <taxon>Eukaryota</taxon>
        <taxon>Fungi</taxon>
        <taxon>Dikarya</taxon>
        <taxon>Basidiomycota</taxon>
        <taxon>Agaricomycotina</taxon>
        <taxon>Agaricomycetes</taxon>
        <taxon>Agaricomycetidae</taxon>
        <taxon>Agaricales</taxon>
        <taxon>Marasmiineae</taxon>
        <taxon>Marasmiaceae</taxon>
        <taxon>Tetrapyrgos</taxon>
    </lineage>
</organism>
<keyword evidence="2" id="KW-0812">Transmembrane</keyword>
<evidence type="ECO:0000256" key="1">
    <source>
        <dbReference type="SAM" id="MobiDB-lite"/>
    </source>
</evidence>
<evidence type="ECO:0000313" key="5">
    <source>
        <dbReference type="EMBL" id="KAF5335236.1"/>
    </source>
</evidence>
<dbReference type="Pfam" id="PF17168">
    <property type="entry name" value="DUF5127"/>
    <property type="match status" value="1"/>
</dbReference>
<evidence type="ECO:0000259" key="3">
    <source>
        <dbReference type="Pfam" id="PF16335"/>
    </source>
</evidence>
<dbReference type="EMBL" id="JAACJM010000246">
    <property type="protein sequence ID" value="KAF5335236.1"/>
    <property type="molecule type" value="Genomic_DNA"/>
</dbReference>
<dbReference type="Pfam" id="PF16335">
    <property type="entry name" value="GtaA_6_Hairpin"/>
    <property type="match status" value="1"/>
</dbReference>